<reference evidence="6 7" key="1">
    <citation type="submission" date="2020-08" db="EMBL/GenBank/DDBJ databases">
        <authorList>
            <person name="Liu C."/>
            <person name="Sun Q."/>
        </authorList>
    </citation>
    <scope>NUCLEOTIDE SEQUENCE [LARGE SCALE GENOMIC DNA]</scope>
    <source>
        <strain evidence="6 7">NSJ-29</strain>
    </source>
</reference>
<dbReference type="CDD" id="cd01542">
    <property type="entry name" value="PBP1_TreR-like"/>
    <property type="match status" value="1"/>
</dbReference>
<keyword evidence="3" id="KW-0804">Transcription</keyword>
<dbReference type="InterPro" id="IPR000843">
    <property type="entry name" value="HTH_LacI"/>
</dbReference>
<dbReference type="Pfam" id="PF00356">
    <property type="entry name" value="LacI"/>
    <property type="match status" value="1"/>
</dbReference>
<keyword evidence="1" id="KW-0805">Transcription regulation</keyword>
<dbReference type="InterPro" id="IPR010982">
    <property type="entry name" value="Lambda_DNA-bd_dom_sf"/>
</dbReference>
<dbReference type="SMART" id="SM00354">
    <property type="entry name" value="HTH_LACI"/>
    <property type="match status" value="1"/>
</dbReference>
<dbReference type="CDD" id="cd01392">
    <property type="entry name" value="HTH_LacI"/>
    <property type="match status" value="1"/>
</dbReference>
<dbReference type="PANTHER" id="PTHR30146:SF146">
    <property type="entry name" value="HTH-TYPE TRANSCRIPTIONAL REGULATOR TRER"/>
    <property type="match status" value="1"/>
</dbReference>
<dbReference type="Gene3D" id="1.10.260.40">
    <property type="entry name" value="lambda repressor-like DNA-binding domains"/>
    <property type="match status" value="1"/>
</dbReference>
<dbReference type="PRINTS" id="PR00036">
    <property type="entry name" value="HTHLACI"/>
</dbReference>
<evidence type="ECO:0000256" key="3">
    <source>
        <dbReference type="ARBA" id="ARBA00023163"/>
    </source>
</evidence>
<evidence type="ECO:0000256" key="1">
    <source>
        <dbReference type="ARBA" id="ARBA00023015"/>
    </source>
</evidence>
<keyword evidence="2 6" id="KW-0238">DNA-binding</keyword>
<dbReference type="RefSeq" id="WP_118643151.1">
    <property type="nucleotide sequence ID" value="NZ_CP060635.1"/>
</dbReference>
<dbReference type="PROSITE" id="PS50932">
    <property type="entry name" value="HTH_LACI_2"/>
    <property type="match status" value="1"/>
</dbReference>
<sequence>MTINEIAEMAGVSRATVSRYLNNGYVSGEKSEKIRKVIEETGYQPSAQAQVLRTKRTKLVGVIIPKINSDSISRMVAGISSVLSDAGYELLLANTDNNEKDEVKYLKVFTANNQVDGVILVGTILTREHRKAIREMQLPVVVLGQHLEQCSCVYYDDYQAARDLTELLLCKGDRVGYIGVTERDQAAGKMRRKGFEDALRAAGKRLEPEWMEEACFRMDSGYEAAERLFSRCGEVDSLFCATDNIAIGAMMYLRDQKVQVPEQVQLVGIGDSEKSHVIQPSLCTVHYYYKTSGEEAARLLLELLSSEEEIRKEIKMGYRIVENDSIRK</sequence>
<name>A0A7G9GHM8_9FIRM</name>
<protein>
    <submittedName>
        <fullName evidence="6">LacI family DNA-binding transcriptional regulator</fullName>
    </submittedName>
</protein>
<dbReference type="EMBL" id="CP060635">
    <property type="protein sequence ID" value="QNM10310.1"/>
    <property type="molecule type" value="Genomic_DNA"/>
</dbReference>
<dbReference type="SUPFAM" id="SSF47413">
    <property type="entry name" value="lambda repressor-like DNA-binding domains"/>
    <property type="match status" value="1"/>
</dbReference>
<gene>
    <name evidence="6" type="ORF">H9Q79_08625</name>
</gene>
<dbReference type="SUPFAM" id="SSF53822">
    <property type="entry name" value="Periplasmic binding protein-like I"/>
    <property type="match status" value="1"/>
</dbReference>
<dbReference type="InterPro" id="IPR001387">
    <property type="entry name" value="Cro/C1-type_HTH"/>
</dbReference>
<dbReference type="PROSITE" id="PS00356">
    <property type="entry name" value="HTH_LACI_1"/>
    <property type="match status" value="1"/>
</dbReference>
<dbReference type="AlphaFoldDB" id="A0A7G9GHM8"/>
<dbReference type="GO" id="GO:0000976">
    <property type="term" value="F:transcription cis-regulatory region binding"/>
    <property type="evidence" value="ECO:0007669"/>
    <property type="project" value="TreeGrafter"/>
</dbReference>
<evidence type="ECO:0000313" key="7">
    <source>
        <dbReference type="Proteomes" id="UP000515860"/>
    </source>
</evidence>
<feature type="domain" description="HTH lacI-type" evidence="4">
    <location>
        <begin position="1"/>
        <end position="54"/>
    </location>
</feature>
<dbReference type="Pfam" id="PF00532">
    <property type="entry name" value="Peripla_BP_1"/>
    <property type="match status" value="1"/>
</dbReference>
<keyword evidence="7" id="KW-1185">Reference proteome</keyword>
<organism evidence="6 7">
    <name type="scientific">Wansuia hejianensis</name>
    <dbReference type="NCBI Taxonomy" id="2763667"/>
    <lineage>
        <taxon>Bacteria</taxon>
        <taxon>Bacillati</taxon>
        <taxon>Bacillota</taxon>
        <taxon>Clostridia</taxon>
        <taxon>Lachnospirales</taxon>
        <taxon>Lachnospiraceae</taxon>
        <taxon>Wansuia</taxon>
    </lineage>
</organism>
<dbReference type="PROSITE" id="PS50943">
    <property type="entry name" value="HTH_CROC1"/>
    <property type="match status" value="1"/>
</dbReference>
<dbReference type="InterPro" id="IPR001761">
    <property type="entry name" value="Peripla_BP/Lac1_sug-bd_dom"/>
</dbReference>
<dbReference type="PANTHER" id="PTHR30146">
    <property type="entry name" value="LACI-RELATED TRANSCRIPTIONAL REPRESSOR"/>
    <property type="match status" value="1"/>
</dbReference>
<feature type="domain" description="HTH cro/C1-type" evidence="5">
    <location>
        <begin position="1"/>
        <end position="44"/>
    </location>
</feature>
<evidence type="ECO:0000259" key="5">
    <source>
        <dbReference type="PROSITE" id="PS50943"/>
    </source>
</evidence>
<dbReference type="Gene3D" id="3.40.50.2300">
    <property type="match status" value="2"/>
</dbReference>
<dbReference type="Proteomes" id="UP000515860">
    <property type="component" value="Chromosome"/>
</dbReference>
<accession>A0A7G9GHM8</accession>
<proteinExistence type="predicted"/>
<evidence type="ECO:0000313" key="6">
    <source>
        <dbReference type="EMBL" id="QNM10310.1"/>
    </source>
</evidence>
<dbReference type="InterPro" id="IPR028082">
    <property type="entry name" value="Peripla_BP_I"/>
</dbReference>
<evidence type="ECO:0000256" key="2">
    <source>
        <dbReference type="ARBA" id="ARBA00023125"/>
    </source>
</evidence>
<dbReference type="KEGG" id="whj:H9Q79_08625"/>
<dbReference type="GO" id="GO:0003700">
    <property type="term" value="F:DNA-binding transcription factor activity"/>
    <property type="evidence" value="ECO:0007669"/>
    <property type="project" value="TreeGrafter"/>
</dbReference>
<evidence type="ECO:0000259" key="4">
    <source>
        <dbReference type="PROSITE" id="PS50932"/>
    </source>
</evidence>